<gene>
    <name evidence="1" type="ORF">QYF62_12870</name>
</gene>
<organism evidence="1 2">
    <name type="scientific">Dietzia maris</name>
    <dbReference type="NCBI Taxonomy" id="37915"/>
    <lineage>
        <taxon>Bacteria</taxon>
        <taxon>Bacillati</taxon>
        <taxon>Actinomycetota</taxon>
        <taxon>Actinomycetes</taxon>
        <taxon>Mycobacteriales</taxon>
        <taxon>Dietziaceae</taxon>
        <taxon>Dietzia</taxon>
    </lineage>
</organism>
<keyword evidence="2" id="KW-1185">Reference proteome</keyword>
<evidence type="ECO:0000313" key="1">
    <source>
        <dbReference type="EMBL" id="MDN4506948.1"/>
    </source>
</evidence>
<dbReference type="RefSeq" id="WP_182634301.1">
    <property type="nucleotide sequence ID" value="NZ_JAUHTB010000016.1"/>
</dbReference>
<dbReference type="EMBL" id="JAUHTB010000016">
    <property type="protein sequence ID" value="MDN4506948.1"/>
    <property type="molecule type" value="Genomic_DNA"/>
</dbReference>
<protein>
    <recommendedName>
        <fullName evidence="3">DUF2017 domain-containing protein</fullName>
    </recommendedName>
</protein>
<dbReference type="Proteomes" id="UP001172702">
    <property type="component" value="Unassembled WGS sequence"/>
</dbReference>
<accession>A0ABT8H397</accession>
<name>A0ABT8H397_9ACTN</name>
<proteinExistence type="predicted"/>
<evidence type="ECO:0000313" key="2">
    <source>
        <dbReference type="Proteomes" id="UP001172702"/>
    </source>
</evidence>
<sequence>MAHDRRLTSEENLARRTAYGLHPDSKTGALAPVSEAAMEAAFNLLDKALARMVDGAEEVAGKLISRAAALPFDEHLGLWPGPYTADQMLFDFLCSVAEDASLDQQDPDDHDYVEGLYDDIVRVVPQLDDREGSVLRDIVETIVSDSKILGVSRAESEALAAAVRDLPDPEPAERALKLGRDADLAQREDLTRLVLGVFLAVIKAMNEADGFPGASL</sequence>
<comment type="caution">
    <text evidence="1">The sequence shown here is derived from an EMBL/GenBank/DDBJ whole genome shotgun (WGS) entry which is preliminary data.</text>
</comment>
<evidence type="ECO:0008006" key="3">
    <source>
        <dbReference type="Google" id="ProtNLM"/>
    </source>
</evidence>
<reference evidence="1 2" key="1">
    <citation type="submission" date="2023-07" db="EMBL/GenBank/DDBJ databases">
        <title>Strategy for survival of the halotoleranting strain Dietzia MX2 from the Yakshinskoe mineral salts deposit.</title>
        <authorList>
            <person name="Kharitonova M.A."/>
            <person name="Kupriyanova-Ashina F.G."/>
            <person name="Shakirov T.R."/>
            <person name="Vafina M.S."/>
            <person name="Ilinskaya O.N."/>
        </authorList>
    </citation>
    <scope>NUCLEOTIDE SEQUENCE [LARGE SCALE GENOMIC DNA]</scope>
    <source>
        <strain evidence="1 2">MX2</strain>
    </source>
</reference>